<dbReference type="InterPro" id="IPR038072">
    <property type="entry name" value="GspK_central_sf"/>
</dbReference>
<dbReference type="RefSeq" id="WP_207883664.1">
    <property type="nucleotide sequence ID" value="NZ_JAFVMF010000028.1"/>
</dbReference>
<keyword evidence="2" id="KW-1185">Reference proteome</keyword>
<accession>A0ABS3M0N6</accession>
<gene>
    <name evidence="1" type="ORF">J2D73_18130</name>
</gene>
<organism evidence="1 2">
    <name type="scientific">Acetobacter sacchari</name>
    <dbReference type="NCBI Taxonomy" id="2661687"/>
    <lineage>
        <taxon>Bacteria</taxon>
        <taxon>Pseudomonadati</taxon>
        <taxon>Pseudomonadota</taxon>
        <taxon>Alphaproteobacteria</taxon>
        <taxon>Acetobacterales</taxon>
        <taxon>Acetobacteraceae</taxon>
        <taxon>Acetobacter</taxon>
    </lineage>
</organism>
<dbReference type="Proteomes" id="UP000664771">
    <property type="component" value="Unassembled WGS sequence"/>
</dbReference>
<evidence type="ECO:0000313" key="1">
    <source>
        <dbReference type="EMBL" id="MBO1361705.1"/>
    </source>
</evidence>
<reference evidence="1 2" key="1">
    <citation type="submission" date="2021-03" db="EMBL/GenBank/DDBJ databases">
        <title>The complete genome sequence of Acetobacter sacchari TBRC 11175.</title>
        <authorList>
            <person name="Charoenyingcharoen P."/>
            <person name="Yukphan P."/>
        </authorList>
    </citation>
    <scope>NUCLEOTIDE SEQUENCE [LARGE SCALE GENOMIC DNA]</scope>
    <source>
        <strain evidence="1 2">TBRC 11175</strain>
    </source>
</reference>
<name>A0ABS3M0N6_9PROT</name>
<dbReference type="SUPFAM" id="SSF158544">
    <property type="entry name" value="GspK insert domain-like"/>
    <property type="match status" value="1"/>
</dbReference>
<proteinExistence type="predicted"/>
<comment type="caution">
    <text evidence="1">The sequence shown here is derived from an EMBL/GenBank/DDBJ whole genome shotgun (WGS) entry which is preliminary data.</text>
</comment>
<protein>
    <submittedName>
        <fullName evidence="1">General secretion pathway protein GspK</fullName>
    </submittedName>
</protein>
<sequence length="193" mass="21434">MQVRAIIERNKINFNAVNVRLMQALLVASGPPPDEATTLAKAIFIWKNPTLHELVPLSQGGERSRCVSLGAPFHTFDDLGVVPGMTRELIQALAPHISFVQIQGTSPLTNDPVVRTALFKAGLVSRRLSILEQAHQKEDMENDQTLVVVDAKASFAGGVMLRHVEVTLLPQVRPVPWRVMRWETGDVERSMNR</sequence>
<evidence type="ECO:0000313" key="2">
    <source>
        <dbReference type="Proteomes" id="UP000664771"/>
    </source>
</evidence>
<dbReference type="EMBL" id="JAFVMF010000028">
    <property type="protein sequence ID" value="MBO1361705.1"/>
    <property type="molecule type" value="Genomic_DNA"/>
</dbReference>